<protein>
    <submittedName>
        <fullName evidence="1">Uncharacterized protein</fullName>
    </submittedName>
</protein>
<gene>
    <name evidence="1" type="ORF">J4050_14420</name>
</gene>
<organism evidence="1 2">
    <name type="scientific">Winogradskyella pelagia</name>
    <dbReference type="NCBI Taxonomy" id="2819984"/>
    <lineage>
        <taxon>Bacteria</taxon>
        <taxon>Pseudomonadati</taxon>
        <taxon>Bacteroidota</taxon>
        <taxon>Flavobacteriia</taxon>
        <taxon>Flavobacteriales</taxon>
        <taxon>Flavobacteriaceae</taxon>
        <taxon>Winogradskyella</taxon>
    </lineage>
</organism>
<dbReference type="EMBL" id="JAGEVF010000015">
    <property type="protein sequence ID" value="MBO3117948.1"/>
    <property type="molecule type" value="Genomic_DNA"/>
</dbReference>
<comment type="caution">
    <text evidence="1">The sequence shown here is derived from an EMBL/GenBank/DDBJ whole genome shotgun (WGS) entry which is preliminary data.</text>
</comment>
<evidence type="ECO:0000313" key="1">
    <source>
        <dbReference type="EMBL" id="MBO3117948.1"/>
    </source>
</evidence>
<reference evidence="1 2" key="1">
    <citation type="submission" date="2021-03" db="EMBL/GenBank/DDBJ databases">
        <title>Winogradskyella sp. nov., isolated from costal sediment.</title>
        <authorList>
            <person name="Gao C."/>
        </authorList>
    </citation>
    <scope>NUCLEOTIDE SEQUENCE [LARGE SCALE GENOMIC DNA]</scope>
    <source>
        <strain evidence="1 2">DF17</strain>
    </source>
</reference>
<dbReference type="Proteomes" id="UP000676776">
    <property type="component" value="Unassembled WGS sequence"/>
</dbReference>
<keyword evidence="2" id="KW-1185">Reference proteome</keyword>
<proteinExistence type="predicted"/>
<evidence type="ECO:0000313" key="2">
    <source>
        <dbReference type="Proteomes" id="UP000676776"/>
    </source>
</evidence>
<dbReference type="RefSeq" id="WP_208155302.1">
    <property type="nucleotide sequence ID" value="NZ_JAGEVF010000015.1"/>
</dbReference>
<sequence>MNSNNKFTELAIDHHLTLSQLAQDLLEIDKKLEKVNSNRDPDSKYVSAKILNLFIKLLV</sequence>
<name>A0ABS3T5B6_9FLAO</name>
<accession>A0ABS3T5B6</accession>